<organism evidence="3 4">
    <name type="scientific">Microbacterium azadirachtae</name>
    <dbReference type="NCBI Taxonomy" id="582680"/>
    <lineage>
        <taxon>Bacteria</taxon>
        <taxon>Bacillati</taxon>
        <taxon>Actinomycetota</taxon>
        <taxon>Actinomycetes</taxon>
        <taxon>Micrococcales</taxon>
        <taxon>Microbacteriaceae</taxon>
        <taxon>Microbacterium</taxon>
    </lineage>
</organism>
<feature type="compositionally biased region" description="Low complexity" evidence="1">
    <location>
        <begin position="189"/>
        <end position="203"/>
    </location>
</feature>
<feature type="compositionally biased region" description="Low complexity" evidence="1">
    <location>
        <begin position="64"/>
        <end position="77"/>
    </location>
</feature>
<evidence type="ECO:0000256" key="1">
    <source>
        <dbReference type="SAM" id="MobiDB-lite"/>
    </source>
</evidence>
<feature type="compositionally biased region" description="Pro residues" evidence="1">
    <location>
        <begin position="51"/>
        <end position="63"/>
    </location>
</feature>
<evidence type="ECO:0000313" key="3">
    <source>
        <dbReference type="EMBL" id="SFR62186.1"/>
    </source>
</evidence>
<feature type="compositionally biased region" description="Low complexity" evidence="1">
    <location>
        <begin position="130"/>
        <end position="142"/>
    </location>
</feature>
<dbReference type="EMBL" id="FOYR01000002">
    <property type="protein sequence ID" value="SFR62186.1"/>
    <property type="molecule type" value="Genomic_DNA"/>
</dbReference>
<feature type="compositionally biased region" description="Low complexity" evidence="1">
    <location>
        <begin position="152"/>
        <end position="176"/>
    </location>
</feature>
<evidence type="ECO:0008006" key="5">
    <source>
        <dbReference type="Google" id="ProtNLM"/>
    </source>
</evidence>
<dbReference type="Proteomes" id="UP000198877">
    <property type="component" value="Unassembled WGS sequence"/>
</dbReference>
<reference evidence="4" key="1">
    <citation type="submission" date="2016-10" db="EMBL/GenBank/DDBJ databases">
        <authorList>
            <person name="Varghese N."/>
            <person name="Submissions S."/>
        </authorList>
    </citation>
    <scope>NUCLEOTIDE SEQUENCE [LARGE SCALE GENOMIC DNA]</scope>
    <source>
        <strain evidence="4">CL127</strain>
    </source>
</reference>
<sequence>MPTEGEPLQGGHELDFGSTAQQPTPPPPADAPASADGAPDDAAPADAGPPETAPAPEAAPAPVEPAAEPSPEQPTEAFPTEAFPPPGSYPAPVVPGAAAPGQPSAAKPNDAAQPYPGQPTPEYPAQPTQAYPGHPYGAQPGQPAQPYPSQPGQPYGAQPGQPYSAQPGQPYGAQPAPTYPGQPYGAPVAQQYPGQPYGAQPGQAPGGQPPKKASKGLLWGLIGGGAALVIVAILLVALLVVPALTRSSATAADTVKAYLTAVSKGDAKTALGYLESVPDKKLLTDSVLKASDKLGGVSHITVKKGGEGKYSGAVAASFEVGGRTVSTTYEVYKVKDAWKITNGVTPISLDSLRGLDATFNGVPTADITDAYVFPGTYQIALDSKYFSIDGESTFAIASYDDASALYDVRTKLNDAGVSQFRSLVRSAVETCVAMKTLATPCGMDITAIDLSGASPVEGTVTRTLTADGSAALDALQPESNGSSPTVVSAYDSIPVDMSLQGSDGQTYTVTFGGYLETPTVDFGTPNPQVTWEQ</sequence>
<proteinExistence type="predicted"/>
<feature type="compositionally biased region" description="Low complexity" evidence="1">
    <location>
        <begin position="94"/>
        <end position="108"/>
    </location>
</feature>
<dbReference type="AlphaFoldDB" id="A0A1I6I608"/>
<dbReference type="RefSeq" id="WP_091739493.1">
    <property type="nucleotide sequence ID" value="NZ_FOYR01000002.1"/>
</dbReference>
<evidence type="ECO:0000256" key="2">
    <source>
        <dbReference type="SAM" id="Phobius"/>
    </source>
</evidence>
<gene>
    <name evidence="3" type="ORF">SAMN04488591_2483</name>
</gene>
<evidence type="ECO:0000313" key="4">
    <source>
        <dbReference type="Proteomes" id="UP000198877"/>
    </source>
</evidence>
<feature type="compositionally biased region" description="Pro residues" evidence="1">
    <location>
        <begin position="82"/>
        <end position="93"/>
    </location>
</feature>
<accession>A0A1I6I608</accession>
<feature type="transmembrane region" description="Helical" evidence="2">
    <location>
        <begin position="217"/>
        <end position="241"/>
    </location>
</feature>
<keyword evidence="2" id="KW-1133">Transmembrane helix</keyword>
<feature type="region of interest" description="Disordered" evidence="1">
    <location>
        <begin position="1"/>
        <end position="211"/>
    </location>
</feature>
<protein>
    <recommendedName>
        <fullName evidence="5">DUF4878 domain-containing protein</fullName>
    </recommendedName>
</protein>
<feature type="compositionally biased region" description="Low complexity" evidence="1">
    <location>
        <begin position="31"/>
        <end position="50"/>
    </location>
</feature>
<keyword evidence="2" id="KW-0472">Membrane</keyword>
<keyword evidence="2" id="KW-0812">Transmembrane</keyword>
<name>A0A1I6I608_9MICO</name>